<comment type="caution">
    <text evidence="2">The sequence shown here is derived from an EMBL/GenBank/DDBJ whole genome shotgun (WGS) entry which is preliminary data.</text>
</comment>
<evidence type="ECO:0000313" key="2">
    <source>
        <dbReference type="EMBL" id="KAK5051518.1"/>
    </source>
</evidence>
<evidence type="ECO:0000313" key="3">
    <source>
        <dbReference type="Proteomes" id="UP001358417"/>
    </source>
</evidence>
<reference evidence="2 3" key="1">
    <citation type="submission" date="2023-08" db="EMBL/GenBank/DDBJ databases">
        <title>Black Yeasts Isolated from many extreme environments.</title>
        <authorList>
            <person name="Coleine C."/>
            <person name="Stajich J.E."/>
            <person name="Selbmann L."/>
        </authorList>
    </citation>
    <scope>NUCLEOTIDE SEQUENCE [LARGE SCALE GENOMIC DNA]</scope>
    <source>
        <strain evidence="2 3">CCFEE 5792</strain>
    </source>
</reference>
<keyword evidence="3" id="KW-1185">Reference proteome</keyword>
<sequence length="385" mass="41531">MPATPTNVASYVSSVETAPLTMRAWQASQRYSPYPHMNQRLNYVQVAPRYSPSSAMHCPTVPSNVEYGSYGGSAQNVDWTRGSYAAQYPTYGEEEVTSPYSNLPPPYILPHTDPMNARNGYYGIPNGVRPQPGAIWPEQQQALIPQSSNLPATSYTQSTDAPQHFQSLGIATNLPPDRILPDPIRAPNDMAATAQPTVDSLNVTDQDQRTSACWSNGVSTSSAHVVSHVESDSGRCQSSDQRATSYRMQELAYDHLTMSDALSSTPISSGLTTGVIEPQPLAPSITTQGHHSQLSSQRTISHESLRSTPEIPSVTYGYTSAMAGRTSQLSSTSDRVSSALLYCHPLTVVPRRESGSEDCSTDCSSCPTDSTRCSITSMSNASSGY</sequence>
<feature type="region of interest" description="Disordered" evidence="1">
    <location>
        <begin position="275"/>
        <end position="307"/>
    </location>
</feature>
<feature type="compositionally biased region" description="Polar residues" evidence="1">
    <location>
        <begin position="284"/>
        <end position="299"/>
    </location>
</feature>
<dbReference type="GeneID" id="89971364"/>
<gene>
    <name evidence="2" type="ORF">LTR84_003170</name>
</gene>
<organism evidence="2 3">
    <name type="scientific">Exophiala bonariae</name>
    <dbReference type="NCBI Taxonomy" id="1690606"/>
    <lineage>
        <taxon>Eukaryota</taxon>
        <taxon>Fungi</taxon>
        <taxon>Dikarya</taxon>
        <taxon>Ascomycota</taxon>
        <taxon>Pezizomycotina</taxon>
        <taxon>Eurotiomycetes</taxon>
        <taxon>Chaetothyriomycetidae</taxon>
        <taxon>Chaetothyriales</taxon>
        <taxon>Herpotrichiellaceae</taxon>
        <taxon>Exophiala</taxon>
    </lineage>
</organism>
<accession>A0AAV9N8C9</accession>
<protein>
    <submittedName>
        <fullName evidence="2">Uncharacterized protein</fullName>
    </submittedName>
</protein>
<proteinExistence type="predicted"/>
<evidence type="ECO:0000256" key="1">
    <source>
        <dbReference type="SAM" id="MobiDB-lite"/>
    </source>
</evidence>
<dbReference type="RefSeq" id="XP_064705745.1">
    <property type="nucleotide sequence ID" value="XM_064846765.1"/>
</dbReference>
<dbReference type="AlphaFoldDB" id="A0AAV9N8C9"/>
<dbReference type="EMBL" id="JAVRRD010000015">
    <property type="protein sequence ID" value="KAK5051518.1"/>
    <property type="molecule type" value="Genomic_DNA"/>
</dbReference>
<name>A0AAV9N8C9_9EURO</name>
<dbReference type="Proteomes" id="UP001358417">
    <property type="component" value="Unassembled WGS sequence"/>
</dbReference>